<dbReference type="Proteomes" id="UP000318946">
    <property type="component" value="Chromosome"/>
</dbReference>
<dbReference type="PANTHER" id="PTHR12121:SF36">
    <property type="entry name" value="ENDONUCLEASE_EXONUCLEASE_PHOSPHATASE DOMAIN-CONTAINING PROTEIN"/>
    <property type="match status" value="1"/>
</dbReference>
<dbReference type="EMBL" id="AP019735">
    <property type="protein sequence ID" value="BBL03505.1"/>
    <property type="molecule type" value="Genomic_DNA"/>
</dbReference>
<keyword evidence="1" id="KW-0540">Nuclease</keyword>
<dbReference type="InterPro" id="IPR005135">
    <property type="entry name" value="Endo/exonuclease/phosphatase"/>
</dbReference>
<dbReference type="SUPFAM" id="SSF56219">
    <property type="entry name" value="DNase I-like"/>
    <property type="match status" value="1"/>
</dbReference>
<sequence length="266" mass="30308">MASYNVRYANPADEQRGNGWSQRCPVICNQIAYESFDLVGMQEVLKSQFDDLSNRLSRDYGCIGVGRNDGKTSGEYAPIFYKKDRFILLDSGCFWLSETPDKPSVGWDAKYPRICSWAQLQDRNTGNTLYFLNTHFDHVGKQARKESACMIVKWIRRHSDCGETILVGDFNVDQRSESYRELVKTGFLTDSFEAAPIRMAATGTVNGFDPQRWTGQRIDHVLVTRGIEVLRYGLLTNPYWSVDCAGNREARLPSDHYPVSVYLTIP</sequence>
<dbReference type="PANTHER" id="PTHR12121">
    <property type="entry name" value="CARBON CATABOLITE REPRESSOR PROTEIN 4"/>
    <property type="match status" value="1"/>
</dbReference>
<accession>A0A4Y1XQB0</accession>
<dbReference type="InterPro" id="IPR036691">
    <property type="entry name" value="Endo/exonu/phosph_ase_sf"/>
</dbReference>
<dbReference type="InterPro" id="IPR050410">
    <property type="entry name" value="CCR4/nocturin_mRNA_transcr"/>
</dbReference>
<evidence type="ECO:0000313" key="1">
    <source>
        <dbReference type="EMBL" id="BBL03505.1"/>
    </source>
</evidence>
<keyword evidence="1" id="KW-0378">Hydrolase</keyword>
<name>A0A4Y1XQB0_9BACT</name>
<dbReference type="GO" id="GO:0000175">
    <property type="term" value="F:3'-5'-RNA exonuclease activity"/>
    <property type="evidence" value="ECO:0007669"/>
    <property type="project" value="TreeGrafter"/>
</dbReference>
<dbReference type="CDD" id="cd09083">
    <property type="entry name" value="EEP-1"/>
    <property type="match status" value="1"/>
</dbReference>
<gene>
    <name evidence="1" type="ORF">A5CBH24_08180</name>
</gene>
<protein>
    <submittedName>
        <fullName evidence="1">Endonuclease</fullName>
    </submittedName>
</protein>
<dbReference type="Pfam" id="PF03372">
    <property type="entry name" value="Exo_endo_phos"/>
    <property type="match status" value="1"/>
</dbReference>
<evidence type="ECO:0000313" key="2">
    <source>
        <dbReference type="Proteomes" id="UP000318946"/>
    </source>
</evidence>
<dbReference type="GO" id="GO:0004519">
    <property type="term" value="F:endonuclease activity"/>
    <property type="evidence" value="ECO:0007669"/>
    <property type="project" value="UniProtKB-KW"/>
</dbReference>
<reference evidence="2" key="1">
    <citation type="submission" date="2019-06" db="EMBL/GenBank/DDBJ databases">
        <title>Alistipes onderdonkii subsp. vulgaris subsp. nov., Alistipes dispar sp. nov. and Alistipes communis sp. nov., isolated from human faeces, and creation of Alistipes onderdonkii subsp. onderdonkii subsp. nov.</title>
        <authorList>
            <person name="Sakamoto M."/>
            <person name="Ikeyama N."/>
            <person name="Ogata Y."/>
            <person name="Suda W."/>
            <person name="Iino T."/>
            <person name="Hattori M."/>
            <person name="Ohkuma M."/>
        </authorList>
    </citation>
    <scope>NUCLEOTIDE SEQUENCE [LARGE SCALE GENOMIC DNA]</scope>
    <source>
        <strain evidence="2">5CBH24</strain>
    </source>
</reference>
<proteinExistence type="predicted"/>
<dbReference type="Gene3D" id="3.60.10.10">
    <property type="entry name" value="Endonuclease/exonuclease/phosphatase"/>
    <property type="match status" value="1"/>
</dbReference>
<keyword evidence="1" id="KW-0255">Endonuclease</keyword>
<dbReference type="AlphaFoldDB" id="A0A4Y1XQB0"/>
<organism evidence="1 2">
    <name type="scientific">Alistipes communis</name>
    <dbReference type="NCBI Taxonomy" id="2585118"/>
    <lineage>
        <taxon>Bacteria</taxon>
        <taxon>Pseudomonadati</taxon>
        <taxon>Bacteroidota</taxon>
        <taxon>Bacteroidia</taxon>
        <taxon>Bacteroidales</taxon>
        <taxon>Rikenellaceae</taxon>
        <taxon>Alistipes</taxon>
    </lineage>
</organism>
<dbReference type="KEGG" id="acou:A5CBH24_08180"/>
<keyword evidence="2" id="KW-1185">Reference proteome</keyword>
<accession>A0A4Y1WS09</accession>